<feature type="domain" description="AAA+ ATPase" evidence="9">
    <location>
        <begin position="155"/>
        <end position="336"/>
    </location>
</feature>
<dbReference type="InterPro" id="IPR020003">
    <property type="entry name" value="ATPase_a/bsu_AS"/>
</dbReference>
<dbReference type="Pfam" id="PF00006">
    <property type="entry name" value="ATP-synt_ab"/>
    <property type="match status" value="1"/>
</dbReference>
<evidence type="ECO:0000256" key="6">
    <source>
        <dbReference type="ARBA" id="ARBA00022927"/>
    </source>
</evidence>
<evidence type="ECO:0000256" key="7">
    <source>
        <dbReference type="ARBA" id="ARBA00022967"/>
    </source>
</evidence>
<evidence type="ECO:0000256" key="1">
    <source>
        <dbReference type="ARBA" id="ARBA00004496"/>
    </source>
</evidence>
<dbReference type="GO" id="GO:0030257">
    <property type="term" value="C:type III protein secretion system complex"/>
    <property type="evidence" value="ECO:0007669"/>
    <property type="project" value="InterPro"/>
</dbReference>
<evidence type="ECO:0000259" key="9">
    <source>
        <dbReference type="SMART" id="SM00382"/>
    </source>
</evidence>
<dbReference type="SMART" id="SM00382">
    <property type="entry name" value="AAA"/>
    <property type="match status" value="1"/>
</dbReference>
<keyword evidence="3" id="KW-0963">Cytoplasm</keyword>
<dbReference type="OrthoDB" id="9802718at2"/>
<dbReference type="NCBIfam" id="TIGR01026">
    <property type="entry name" value="fliI_yscN"/>
    <property type="match status" value="1"/>
</dbReference>
<dbReference type="PANTHER" id="PTHR15184:SF9">
    <property type="entry name" value="SPI-1 TYPE 3 SECRETION SYSTEM ATPASE"/>
    <property type="match status" value="1"/>
</dbReference>
<dbReference type="FunFam" id="3.40.50.12240:FF:000002">
    <property type="entry name" value="Flagellum-specific ATP synthase FliI"/>
    <property type="match status" value="1"/>
</dbReference>
<evidence type="ECO:0000256" key="8">
    <source>
        <dbReference type="ARBA" id="ARBA00034006"/>
    </source>
</evidence>
<dbReference type="GO" id="GO:0005737">
    <property type="term" value="C:cytoplasm"/>
    <property type="evidence" value="ECO:0007669"/>
    <property type="project" value="UniProtKB-SubCell"/>
</dbReference>
<protein>
    <submittedName>
        <fullName evidence="10">Type III secretion system ATPase, FliI/YscN</fullName>
    </submittedName>
</protein>
<dbReference type="InterPro" id="IPR050053">
    <property type="entry name" value="ATPase_alpha/beta_chains"/>
</dbReference>
<evidence type="ECO:0000313" key="10">
    <source>
        <dbReference type="EMBL" id="SMC04573.1"/>
    </source>
</evidence>
<keyword evidence="11" id="KW-1185">Reference proteome</keyword>
<evidence type="ECO:0000256" key="4">
    <source>
        <dbReference type="ARBA" id="ARBA00022741"/>
    </source>
</evidence>
<dbReference type="GO" id="GO:0046933">
    <property type="term" value="F:proton-transporting ATP synthase activity, rotational mechanism"/>
    <property type="evidence" value="ECO:0007669"/>
    <property type="project" value="TreeGrafter"/>
</dbReference>
<dbReference type="PROSITE" id="PS00152">
    <property type="entry name" value="ATPASE_ALPHA_BETA"/>
    <property type="match status" value="1"/>
</dbReference>
<keyword evidence="5" id="KW-0067">ATP-binding</keyword>
<dbReference type="InterPro" id="IPR000194">
    <property type="entry name" value="ATPase_F1/V1/A1_a/bsu_nucl-bd"/>
</dbReference>
<keyword evidence="4" id="KW-0547">Nucleotide-binding</keyword>
<dbReference type="InterPro" id="IPR005714">
    <property type="entry name" value="ATPase_T3SS_FliI/YscN"/>
</dbReference>
<gene>
    <name evidence="10" type="ORF">SAMN00768000_1725</name>
</gene>
<dbReference type="SUPFAM" id="SSF52540">
    <property type="entry name" value="P-loop containing nucleoside triphosphate hydrolases"/>
    <property type="match status" value="1"/>
</dbReference>
<dbReference type="InterPro" id="IPR027417">
    <property type="entry name" value="P-loop_NTPase"/>
</dbReference>
<evidence type="ECO:0000313" key="11">
    <source>
        <dbReference type="Proteomes" id="UP000192660"/>
    </source>
</evidence>
<comment type="catalytic activity">
    <reaction evidence="8">
        <text>ATP + H2O + cellular proteinSide 1 = ADP + phosphate + cellular proteinSide 2.</text>
        <dbReference type="EC" id="7.4.2.8"/>
    </reaction>
</comment>
<dbReference type="Proteomes" id="UP000192660">
    <property type="component" value="Unassembled WGS sequence"/>
</dbReference>
<dbReference type="GO" id="GO:0008564">
    <property type="term" value="F:protein-exporting ATPase activity"/>
    <property type="evidence" value="ECO:0007669"/>
    <property type="project" value="UniProtKB-EC"/>
</dbReference>
<dbReference type="EMBL" id="FWWY01000001">
    <property type="protein sequence ID" value="SMC04573.1"/>
    <property type="molecule type" value="Genomic_DNA"/>
</dbReference>
<dbReference type="Gene3D" id="3.40.50.12240">
    <property type="match status" value="1"/>
</dbReference>
<keyword evidence="6" id="KW-0653">Protein transport</keyword>
<dbReference type="InterPro" id="IPR040627">
    <property type="entry name" value="T3SS_ATPase_C"/>
</dbReference>
<dbReference type="PANTHER" id="PTHR15184">
    <property type="entry name" value="ATP SYNTHASE"/>
    <property type="match status" value="1"/>
</dbReference>
<dbReference type="Pfam" id="PF18269">
    <property type="entry name" value="T3SS_ATPase_C"/>
    <property type="match status" value="1"/>
</dbReference>
<dbReference type="RefSeq" id="WP_028963368.1">
    <property type="nucleotide sequence ID" value="NZ_FWWY01000001.1"/>
</dbReference>
<evidence type="ECO:0000256" key="5">
    <source>
        <dbReference type="ARBA" id="ARBA00022840"/>
    </source>
</evidence>
<organism evidence="10 11">
    <name type="scientific">Sulfobacillus thermosulfidooxidans (strain DSM 9293 / VKM B-1269 / AT-1)</name>
    <dbReference type="NCBI Taxonomy" id="929705"/>
    <lineage>
        <taxon>Bacteria</taxon>
        <taxon>Bacillati</taxon>
        <taxon>Bacillota</taxon>
        <taxon>Clostridia</taxon>
        <taxon>Eubacteriales</taxon>
        <taxon>Clostridiales Family XVII. Incertae Sedis</taxon>
        <taxon>Sulfobacillus</taxon>
    </lineage>
</organism>
<dbReference type="GO" id="GO:0030254">
    <property type="term" value="P:protein secretion by the type III secretion system"/>
    <property type="evidence" value="ECO:0007669"/>
    <property type="project" value="InterPro"/>
</dbReference>
<dbReference type="CDD" id="cd01136">
    <property type="entry name" value="ATPase_flagellum-secretory_path_III"/>
    <property type="match status" value="1"/>
</dbReference>
<accession>A0A1W1WFT6</accession>
<dbReference type="GO" id="GO:0016887">
    <property type="term" value="F:ATP hydrolysis activity"/>
    <property type="evidence" value="ECO:0007669"/>
    <property type="project" value="InterPro"/>
</dbReference>
<comment type="subcellular location">
    <subcellularLocation>
        <location evidence="1">Cytoplasm</location>
    </subcellularLocation>
</comment>
<proteinExistence type="predicted"/>
<name>A0A1W1WFT6_SULTA</name>
<dbReference type="AlphaFoldDB" id="A0A1W1WFT6"/>
<dbReference type="GO" id="GO:0005524">
    <property type="term" value="F:ATP binding"/>
    <property type="evidence" value="ECO:0007669"/>
    <property type="project" value="UniProtKB-KW"/>
</dbReference>
<evidence type="ECO:0000256" key="3">
    <source>
        <dbReference type="ARBA" id="ARBA00022490"/>
    </source>
</evidence>
<evidence type="ECO:0000256" key="2">
    <source>
        <dbReference type="ARBA" id="ARBA00022448"/>
    </source>
</evidence>
<keyword evidence="2" id="KW-0813">Transport</keyword>
<sequence>MEVCEKIKQFPVSRLLVPIGHITAVRGQSLIASGVRMAVGEVGKIQLSETQEVEVECVGFLEDHRVLLTPYHDVMGIRPGLAVIAKGRPFSMVSGKEVLGRLLDGIGKPLDRGPMPIGPRRFLTTVPMSPLSRQAVDNILWTGIRAIDGLLTVGQGQRVGVFAGAGFGKTTLLQEILNGTEADIVVVGLIGERGREVAEFFRQLGPEAKKRTVIIAATSDMPAIMRLKAAWAATLIAEDFRDQGHQVLLVMDSLTRVALAQREIGMETGELPSARGYTPSVLHLLPRLLERAGATEKGSITGIYTVLVDGDDPYEDPLSDILRGLLDGHIILSRQLAHRGHFPAIDVVGSLSRLMPDIVSEKHLQMARSFKEIVARVKEAEDLLEVGAYTPGRDELLDQALNIYPTIQAFLDQKRGERCQPQELLSQMEGIFDTITHLRRDDHAHEKENDG</sequence>
<reference evidence="11" key="1">
    <citation type="submission" date="2017-04" db="EMBL/GenBank/DDBJ databases">
        <authorList>
            <person name="Varghese N."/>
            <person name="Submissions S."/>
        </authorList>
    </citation>
    <scope>NUCLEOTIDE SEQUENCE [LARGE SCALE GENOMIC DNA]</scope>
    <source>
        <strain evidence="11">DSM 9293</strain>
    </source>
</reference>
<dbReference type="InterPro" id="IPR003593">
    <property type="entry name" value="AAA+_ATPase"/>
</dbReference>
<keyword evidence="7" id="KW-1278">Translocase</keyword>